<keyword evidence="3" id="KW-1185">Reference proteome</keyword>
<evidence type="ECO:0000313" key="2">
    <source>
        <dbReference type="EMBL" id="MYN26407.1"/>
    </source>
</evidence>
<comment type="caution">
    <text evidence="2">The sequence shown here is derived from an EMBL/GenBank/DDBJ whole genome shotgun (WGS) entry which is preliminary data.</text>
</comment>
<sequence length="165" mass="17431">MMNRLLLSAVLATLAAPSFAAGTCDLLDSKTIEAALGAKVTGTSLDKGLFSEACTYMLSGASGQGMFSLERYTRPIPPGSEAQILMTTGGGKDKIVDLPGIGDKAVTNAGTLDMVLRSGPALYHYNTRGMPCEDATKRDDDIRKRCDDKRLAALSTIGKQLANKK</sequence>
<organism evidence="2 3">
    <name type="scientific">Duganella levis</name>
    <dbReference type="NCBI Taxonomy" id="2692169"/>
    <lineage>
        <taxon>Bacteria</taxon>
        <taxon>Pseudomonadati</taxon>
        <taxon>Pseudomonadota</taxon>
        <taxon>Betaproteobacteria</taxon>
        <taxon>Burkholderiales</taxon>
        <taxon>Oxalobacteraceae</taxon>
        <taxon>Telluria group</taxon>
        <taxon>Duganella</taxon>
    </lineage>
</organism>
<protein>
    <submittedName>
        <fullName evidence="2">Uncharacterized protein</fullName>
    </submittedName>
</protein>
<reference evidence="2 3" key="1">
    <citation type="submission" date="2019-12" db="EMBL/GenBank/DDBJ databases">
        <title>Novel species isolated from a subtropical stream in China.</title>
        <authorList>
            <person name="Lu H."/>
        </authorList>
    </citation>
    <scope>NUCLEOTIDE SEQUENCE [LARGE SCALE GENOMIC DNA]</scope>
    <source>
        <strain evidence="2 3">CY42W</strain>
    </source>
</reference>
<name>A0ABW9VXN8_9BURK</name>
<evidence type="ECO:0000313" key="3">
    <source>
        <dbReference type="Proteomes" id="UP000642144"/>
    </source>
</evidence>
<proteinExistence type="predicted"/>
<accession>A0ABW9VXN8</accession>
<feature type="chain" id="PRO_5047425223" evidence="1">
    <location>
        <begin position="21"/>
        <end position="165"/>
    </location>
</feature>
<dbReference type="RefSeq" id="WP_161054436.1">
    <property type="nucleotide sequence ID" value="NZ_WWCT01000005.1"/>
</dbReference>
<evidence type="ECO:0000256" key="1">
    <source>
        <dbReference type="SAM" id="SignalP"/>
    </source>
</evidence>
<feature type="signal peptide" evidence="1">
    <location>
        <begin position="1"/>
        <end position="20"/>
    </location>
</feature>
<dbReference type="Proteomes" id="UP000642144">
    <property type="component" value="Unassembled WGS sequence"/>
</dbReference>
<keyword evidence="1" id="KW-0732">Signal</keyword>
<dbReference type="EMBL" id="WWCT01000005">
    <property type="protein sequence ID" value="MYN26407.1"/>
    <property type="molecule type" value="Genomic_DNA"/>
</dbReference>
<gene>
    <name evidence="2" type="ORF">GTP69_08310</name>
</gene>